<evidence type="ECO:0000256" key="7">
    <source>
        <dbReference type="ARBA" id="ARBA00023136"/>
    </source>
</evidence>
<feature type="transmembrane region" description="Helical" evidence="9">
    <location>
        <begin position="91"/>
        <end position="116"/>
    </location>
</feature>
<organism evidence="11 12">
    <name type="scientific">Amphritea balenae</name>
    <dbReference type="NCBI Taxonomy" id="452629"/>
    <lineage>
        <taxon>Bacteria</taxon>
        <taxon>Pseudomonadati</taxon>
        <taxon>Pseudomonadota</taxon>
        <taxon>Gammaproteobacteria</taxon>
        <taxon>Oceanospirillales</taxon>
        <taxon>Oceanospirillaceae</taxon>
        <taxon>Amphritea</taxon>
    </lineage>
</organism>
<keyword evidence="5 9" id="KW-0812">Transmembrane</keyword>
<dbReference type="GO" id="GO:0005886">
    <property type="term" value="C:plasma membrane"/>
    <property type="evidence" value="ECO:0007669"/>
    <property type="project" value="UniProtKB-SubCell"/>
</dbReference>
<comment type="caution">
    <text evidence="11">The sequence shown here is derived from an EMBL/GenBank/DDBJ whole genome shotgun (WGS) entry which is preliminary data.</text>
</comment>
<dbReference type="Pfam" id="PF04290">
    <property type="entry name" value="DctQ"/>
    <property type="match status" value="1"/>
</dbReference>
<reference evidence="11 12" key="1">
    <citation type="submission" date="2018-11" db="EMBL/GenBank/DDBJ databases">
        <title>The draft genome sequence of Amphritea balenae JAMM 1525T.</title>
        <authorList>
            <person name="Fang Z."/>
            <person name="Zhang Y."/>
            <person name="Han X."/>
        </authorList>
    </citation>
    <scope>NUCLEOTIDE SEQUENCE [LARGE SCALE GENOMIC DNA]</scope>
    <source>
        <strain evidence="11 12">JAMM 1525</strain>
    </source>
</reference>
<feature type="domain" description="Tripartite ATP-independent periplasmic transporters DctQ component" evidence="10">
    <location>
        <begin position="29"/>
        <end position="162"/>
    </location>
</feature>
<keyword evidence="4 9" id="KW-0997">Cell inner membrane</keyword>
<evidence type="ECO:0000256" key="8">
    <source>
        <dbReference type="ARBA" id="ARBA00038436"/>
    </source>
</evidence>
<keyword evidence="7 9" id="KW-0472">Membrane</keyword>
<dbReference type="OrthoDB" id="8559033at2"/>
<evidence type="ECO:0000259" key="10">
    <source>
        <dbReference type="Pfam" id="PF04290"/>
    </source>
</evidence>
<dbReference type="InterPro" id="IPR055348">
    <property type="entry name" value="DctQ"/>
</dbReference>
<dbReference type="Proteomes" id="UP000267535">
    <property type="component" value="Unassembled WGS sequence"/>
</dbReference>
<comment type="similarity">
    <text evidence="8 9">Belongs to the TRAP transporter small permease family.</text>
</comment>
<feature type="transmembrane region" description="Helical" evidence="9">
    <location>
        <begin position="136"/>
        <end position="158"/>
    </location>
</feature>
<evidence type="ECO:0000313" key="12">
    <source>
        <dbReference type="Proteomes" id="UP000267535"/>
    </source>
</evidence>
<comment type="subcellular location">
    <subcellularLocation>
        <location evidence="1 9">Cell inner membrane</location>
        <topology evidence="1 9">Multi-pass membrane protein</topology>
    </subcellularLocation>
</comment>
<dbReference type="AlphaFoldDB" id="A0A3P1STM4"/>
<evidence type="ECO:0000256" key="9">
    <source>
        <dbReference type="RuleBase" id="RU369079"/>
    </source>
</evidence>
<name>A0A3P1STM4_9GAMM</name>
<accession>A0A3P1STM4</accession>
<proteinExistence type="inferred from homology"/>
<gene>
    <name evidence="11" type="ORF">EHS89_04885</name>
</gene>
<evidence type="ECO:0000256" key="4">
    <source>
        <dbReference type="ARBA" id="ARBA00022519"/>
    </source>
</evidence>
<evidence type="ECO:0000256" key="1">
    <source>
        <dbReference type="ARBA" id="ARBA00004429"/>
    </source>
</evidence>
<dbReference type="EMBL" id="RQXV01000002">
    <property type="protein sequence ID" value="RRD00430.1"/>
    <property type="molecule type" value="Genomic_DNA"/>
</dbReference>
<keyword evidence="2 9" id="KW-0813">Transport</keyword>
<keyword evidence="6 9" id="KW-1133">Transmembrane helix</keyword>
<comment type="subunit">
    <text evidence="9">The complex comprises the extracytoplasmic solute receptor protein and the two transmembrane proteins.</text>
</comment>
<feature type="transmembrane region" description="Helical" evidence="9">
    <location>
        <begin position="21"/>
        <end position="43"/>
    </location>
</feature>
<comment type="function">
    <text evidence="9">Part of the tripartite ATP-independent periplasmic (TRAP) transport system.</text>
</comment>
<protein>
    <recommendedName>
        <fullName evidence="9">TRAP transporter small permease protein</fullName>
    </recommendedName>
</protein>
<evidence type="ECO:0000256" key="6">
    <source>
        <dbReference type="ARBA" id="ARBA00022989"/>
    </source>
</evidence>
<evidence type="ECO:0000256" key="3">
    <source>
        <dbReference type="ARBA" id="ARBA00022475"/>
    </source>
</evidence>
<dbReference type="InterPro" id="IPR007387">
    <property type="entry name" value="TRAP_DctQ"/>
</dbReference>
<keyword evidence="3" id="KW-1003">Cell membrane</keyword>
<evidence type="ECO:0000313" key="11">
    <source>
        <dbReference type="EMBL" id="RRD00430.1"/>
    </source>
</evidence>
<feature type="transmembrane region" description="Helical" evidence="9">
    <location>
        <begin position="49"/>
        <end position="70"/>
    </location>
</feature>
<dbReference type="PANTHER" id="PTHR35011">
    <property type="entry name" value="2,3-DIKETO-L-GULONATE TRAP TRANSPORTER SMALL PERMEASE PROTEIN YIAM"/>
    <property type="match status" value="1"/>
</dbReference>
<dbReference type="GO" id="GO:0022857">
    <property type="term" value="F:transmembrane transporter activity"/>
    <property type="evidence" value="ECO:0007669"/>
    <property type="project" value="UniProtKB-UniRule"/>
</dbReference>
<evidence type="ECO:0000256" key="2">
    <source>
        <dbReference type="ARBA" id="ARBA00022448"/>
    </source>
</evidence>
<sequence>MSGISRLLDLQDEISDFIGRAVSWMCLAMMVVLTYEITARYLFNSPTSWAHETTTMLYGTFCILAGVYTHRHHGHVRSEAIYHLFSVRGRAILDVITGGIGLVIFAVFFVVAFEFAAESWQSGELSSKSTWAPPIYPFKSVLPLAVGLMWLQSLVHFIRDLRTALGITPAVDVVEQ</sequence>
<keyword evidence="12" id="KW-1185">Reference proteome</keyword>
<evidence type="ECO:0000256" key="5">
    <source>
        <dbReference type="ARBA" id="ARBA00022692"/>
    </source>
</evidence>